<dbReference type="RefSeq" id="WP_370562832.1">
    <property type="nucleotide sequence ID" value="NZ_JBFWIB010000002.1"/>
</dbReference>
<gene>
    <name evidence="1" type="ORF">AB6713_18085</name>
</gene>
<accession>A0ABV4HUU4</accession>
<keyword evidence="2" id="KW-1185">Reference proteome</keyword>
<reference evidence="1 2" key="1">
    <citation type="submission" date="2024-07" db="EMBL/GenBank/DDBJ databases">
        <title>Luteimonas salilacus sp. nov., isolated from the shore soil of Salt Lake in Tibet of China.</title>
        <authorList>
            <person name="Zhang X."/>
            <person name="Li A."/>
        </authorList>
    </citation>
    <scope>NUCLEOTIDE SEQUENCE [LARGE SCALE GENOMIC DNA]</scope>
    <source>
        <strain evidence="1 2">B3-2-R+30</strain>
    </source>
</reference>
<proteinExistence type="predicted"/>
<comment type="caution">
    <text evidence="1">The sequence shown here is derived from an EMBL/GenBank/DDBJ whole genome shotgun (WGS) entry which is preliminary data.</text>
</comment>
<organism evidence="1 2">
    <name type="scientific">Luteimonas salinilitoris</name>
    <dbReference type="NCBI Taxonomy" id="3237697"/>
    <lineage>
        <taxon>Bacteria</taxon>
        <taxon>Pseudomonadati</taxon>
        <taxon>Pseudomonadota</taxon>
        <taxon>Gammaproteobacteria</taxon>
        <taxon>Lysobacterales</taxon>
        <taxon>Lysobacteraceae</taxon>
        <taxon>Luteimonas</taxon>
    </lineage>
</organism>
<dbReference type="Proteomes" id="UP001566331">
    <property type="component" value="Unassembled WGS sequence"/>
</dbReference>
<sequence>MTYTYDQVLAYEVARELINSHIADCSAAMADEEAKAEASADRLAEIRRRQTGLVSEREELDMTDDAAVSLVVAKYRRIPASSEAPPTFQWQ</sequence>
<evidence type="ECO:0000313" key="1">
    <source>
        <dbReference type="EMBL" id="MEZ0476505.1"/>
    </source>
</evidence>
<name>A0ABV4HUU4_9GAMM</name>
<dbReference type="EMBL" id="JBFWIC010000037">
    <property type="protein sequence ID" value="MEZ0476505.1"/>
    <property type="molecule type" value="Genomic_DNA"/>
</dbReference>
<evidence type="ECO:0000313" key="2">
    <source>
        <dbReference type="Proteomes" id="UP001566331"/>
    </source>
</evidence>
<protein>
    <submittedName>
        <fullName evidence="1">Uncharacterized protein</fullName>
    </submittedName>
</protein>